<dbReference type="AlphaFoldDB" id="A0A511CZC6"/>
<dbReference type="STRING" id="1123024.GCA_000423625_03326"/>
<keyword evidence="1" id="KW-0534">Nitrate assimilation</keyword>
<evidence type="ECO:0000256" key="1">
    <source>
        <dbReference type="ARBA" id="ARBA00023063"/>
    </source>
</evidence>
<name>A0A511CZC6_9PSEU</name>
<dbReference type="Proteomes" id="UP000321328">
    <property type="component" value="Unassembled WGS sequence"/>
</dbReference>
<reference evidence="3 4" key="1">
    <citation type="submission" date="2019-07" db="EMBL/GenBank/DDBJ databases">
        <title>Whole genome shotgun sequence of Pseudonocardia asaccharolytica NBRC 16224.</title>
        <authorList>
            <person name="Hosoyama A."/>
            <person name="Uohara A."/>
            <person name="Ohji S."/>
            <person name="Ichikawa N."/>
        </authorList>
    </citation>
    <scope>NUCLEOTIDE SEQUENCE [LARGE SCALE GENOMIC DNA]</scope>
    <source>
        <strain evidence="3 4">NBRC 16224</strain>
    </source>
</reference>
<evidence type="ECO:0000256" key="2">
    <source>
        <dbReference type="SAM" id="MobiDB-lite"/>
    </source>
</evidence>
<organism evidence="3 4">
    <name type="scientific">Pseudonocardia asaccharolytica DSM 44247 = NBRC 16224</name>
    <dbReference type="NCBI Taxonomy" id="1123024"/>
    <lineage>
        <taxon>Bacteria</taxon>
        <taxon>Bacillati</taxon>
        <taxon>Actinomycetota</taxon>
        <taxon>Actinomycetes</taxon>
        <taxon>Pseudonocardiales</taxon>
        <taxon>Pseudonocardiaceae</taxon>
        <taxon>Pseudonocardia</taxon>
    </lineage>
</organism>
<accession>A0A511CZC6</accession>
<evidence type="ECO:0008006" key="5">
    <source>
        <dbReference type="Google" id="ProtNLM"/>
    </source>
</evidence>
<dbReference type="GO" id="GO:0042128">
    <property type="term" value="P:nitrate assimilation"/>
    <property type="evidence" value="ECO:0007669"/>
    <property type="project" value="UniProtKB-KW"/>
</dbReference>
<sequence length="169" mass="18409">MAGWLRARPRPETAQHHVAVFDLKRRCSPYLTYYRYGDTRQRGMALLALKHAYRRCGLEHAGDELPDYLPAVLEFAALGPAEEGRRLLTDHRAGLELLRLALHEEHSPYAAALDAVCAGLPAPSRAQAAEVRRLAADGPPGEQVGLNPIGTAPFAPPEFLTGPGTGARR</sequence>
<gene>
    <name evidence="3" type="ORF">PA7_14600</name>
</gene>
<protein>
    <recommendedName>
        <fullName evidence="5">Nitrate reductase molybdenum cofactor assembly chaperone</fullName>
    </recommendedName>
</protein>
<dbReference type="PANTHER" id="PTHR43680">
    <property type="entry name" value="NITRATE REDUCTASE MOLYBDENUM COFACTOR ASSEMBLY CHAPERONE"/>
    <property type="match status" value="1"/>
</dbReference>
<evidence type="ECO:0000313" key="3">
    <source>
        <dbReference type="EMBL" id="GEL17623.1"/>
    </source>
</evidence>
<dbReference type="GO" id="GO:0051131">
    <property type="term" value="P:chaperone-mediated protein complex assembly"/>
    <property type="evidence" value="ECO:0007669"/>
    <property type="project" value="InterPro"/>
</dbReference>
<proteinExistence type="predicted"/>
<dbReference type="InterPro" id="IPR003765">
    <property type="entry name" value="NO3_reductase_chaperone_NarJ"/>
</dbReference>
<dbReference type="GO" id="GO:0051082">
    <property type="term" value="F:unfolded protein binding"/>
    <property type="evidence" value="ECO:0007669"/>
    <property type="project" value="InterPro"/>
</dbReference>
<dbReference type="Gene3D" id="1.10.3480.10">
    <property type="entry name" value="TorD-like"/>
    <property type="match status" value="1"/>
</dbReference>
<dbReference type="InterPro" id="IPR036411">
    <property type="entry name" value="TorD-like_sf"/>
</dbReference>
<dbReference type="EMBL" id="BJVI01000010">
    <property type="protein sequence ID" value="GEL17623.1"/>
    <property type="molecule type" value="Genomic_DNA"/>
</dbReference>
<dbReference type="GO" id="GO:0016530">
    <property type="term" value="F:metallochaperone activity"/>
    <property type="evidence" value="ECO:0007669"/>
    <property type="project" value="TreeGrafter"/>
</dbReference>
<dbReference type="PANTHER" id="PTHR43680:SF2">
    <property type="entry name" value="NITRATE REDUCTASE MOLYBDENUM COFACTOR ASSEMBLY CHAPERONE NARJ"/>
    <property type="match status" value="1"/>
</dbReference>
<dbReference type="Pfam" id="PF02613">
    <property type="entry name" value="Nitrate_red_del"/>
    <property type="match status" value="1"/>
</dbReference>
<dbReference type="RefSeq" id="WP_211224075.1">
    <property type="nucleotide sequence ID" value="NZ_BJVI01000010.1"/>
</dbReference>
<dbReference type="NCBIfam" id="TIGR00684">
    <property type="entry name" value="narJ"/>
    <property type="match status" value="1"/>
</dbReference>
<evidence type="ECO:0000313" key="4">
    <source>
        <dbReference type="Proteomes" id="UP000321328"/>
    </source>
</evidence>
<comment type="caution">
    <text evidence="3">The sequence shown here is derived from an EMBL/GenBank/DDBJ whole genome shotgun (WGS) entry which is preliminary data.</text>
</comment>
<dbReference type="SUPFAM" id="SSF89155">
    <property type="entry name" value="TorD-like"/>
    <property type="match status" value="1"/>
</dbReference>
<feature type="region of interest" description="Disordered" evidence="2">
    <location>
        <begin position="137"/>
        <end position="169"/>
    </location>
</feature>
<dbReference type="InterPro" id="IPR020945">
    <property type="entry name" value="DMSO/NO3_reduct_chaperone"/>
</dbReference>
<keyword evidence="4" id="KW-1185">Reference proteome</keyword>